<sequence>MERSAHTLGAHGRPRPAWQGGCVQDVTEDQSVARSYLRWAAVEADERSPRYAEWARGVAADPALCAAIAELEPVKRQPNLLFAAARFEGVPLQPWADVRDMVAGAWDRIRSTMLARMTQTNEARRMATLLPAIAHLTGPIALVEVGAAAGLCLYPDRWRYRFGPGRYVGDASLPLLETEASPSTPLPAQPPLVAWRGGLDLQPLDPADPDTRAWLEALVWPDATGGVDGARVDRLRTGIAIARREGAELRRGDLTADTRALVEEAARHAPTVVVWHSAVLAYVSAYERAAFADLMGELPVTWVANEGASLEIGPPAPWASPGDFVLRRDAEPIAITDPHGAAITWLDDIAR</sequence>
<dbReference type="InterPro" id="IPR011200">
    <property type="entry name" value="UCP012608"/>
</dbReference>
<dbReference type="Proteomes" id="UP000323221">
    <property type="component" value="Unassembled WGS sequence"/>
</dbReference>
<dbReference type="OrthoDB" id="8899077at2"/>
<proteinExistence type="predicted"/>
<evidence type="ECO:0000313" key="3">
    <source>
        <dbReference type="Proteomes" id="UP000323221"/>
    </source>
</evidence>
<dbReference type="EMBL" id="VOIR01000014">
    <property type="protein sequence ID" value="KAA6432833.1"/>
    <property type="molecule type" value="Genomic_DNA"/>
</dbReference>
<organism evidence="2 3">
    <name type="scientific">Agrococcus sediminis</name>
    <dbReference type="NCBI Taxonomy" id="2599924"/>
    <lineage>
        <taxon>Bacteria</taxon>
        <taxon>Bacillati</taxon>
        <taxon>Actinomycetota</taxon>
        <taxon>Actinomycetes</taxon>
        <taxon>Micrococcales</taxon>
        <taxon>Microbacteriaceae</taxon>
        <taxon>Agrococcus</taxon>
    </lineage>
</organism>
<feature type="region of interest" description="Disordered" evidence="1">
    <location>
        <begin position="1"/>
        <end position="20"/>
    </location>
</feature>
<comment type="caution">
    <text evidence="2">The sequence shown here is derived from an EMBL/GenBank/DDBJ whole genome shotgun (WGS) entry which is preliminary data.</text>
</comment>
<evidence type="ECO:0000256" key="1">
    <source>
        <dbReference type="SAM" id="MobiDB-lite"/>
    </source>
</evidence>
<reference evidence="2 3" key="1">
    <citation type="submission" date="2019-08" db="EMBL/GenBank/DDBJ databases">
        <title>Agrococcus lahaulensis sp. nov., isolated from a cold desert of the Indian Himalayas.</title>
        <authorList>
            <person name="Qu J.H."/>
        </authorList>
    </citation>
    <scope>NUCLEOTIDE SEQUENCE [LARGE SCALE GENOMIC DNA]</scope>
    <source>
        <strain evidence="2 3">NS18</strain>
    </source>
</reference>
<gene>
    <name evidence="2" type="ORF">FQ330_07605</name>
</gene>
<keyword evidence="3" id="KW-1185">Reference proteome</keyword>
<evidence type="ECO:0000313" key="2">
    <source>
        <dbReference type="EMBL" id="KAA6432833.1"/>
    </source>
</evidence>
<name>A0A5M8QCS0_9MICO</name>
<dbReference type="AlphaFoldDB" id="A0A5M8QCS0"/>
<protein>
    <submittedName>
        <fullName evidence="2">DUF2332 family protein</fullName>
    </submittedName>
</protein>
<accession>A0A5M8QCS0</accession>
<dbReference type="Pfam" id="PF10094">
    <property type="entry name" value="DUF2332"/>
    <property type="match status" value="1"/>
</dbReference>